<accession>A0A5C5ZPT1</accession>
<dbReference type="AlphaFoldDB" id="A0A5C5ZPT1"/>
<dbReference type="Gene3D" id="2.160.20.10">
    <property type="entry name" value="Single-stranded right-handed beta-helix, Pectin lyase-like"/>
    <property type="match status" value="1"/>
</dbReference>
<gene>
    <name evidence="2" type="ORF">Pla100_54230</name>
</gene>
<organism evidence="2 3">
    <name type="scientific">Neorhodopirellula pilleata</name>
    <dbReference type="NCBI Taxonomy" id="2714738"/>
    <lineage>
        <taxon>Bacteria</taxon>
        <taxon>Pseudomonadati</taxon>
        <taxon>Planctomycetota</taxon>
        <taxon>Planctomycetia</taxon>
        <taxon>Pirellulales</taxon>
        <taxon>Pirellulaceae</taxon>
        <taxon>Neorhodopirellula</taxon>
    </lineage>
</organism>
<dbReference type="InterPro" id="IPR011050">
    <property type="entry name" value="Pectin_lyase_fold/virulence"/>
</dbReference>
<evidence type="ECO:0000259" key="1">
    <source>
        <dbReference type="Pfam" id="PF12708"/>
    </source>
</evidence>
<dbReference type="Pfam" id="PF12708">
    <property type="entry name" value="Pect-lyase_RHGA_epim"/>
    <property type="match status" value="1"/>
</dbReference>
<protein>
    <submittedName>
        <fullName evidence="2">Pectate lyase superfamily protein</fullName>
    </submittedName>
</protein>
<comment type="caution">
    <text evidence="2">The sequence shown here is derived from an EMBL/GenBank/DDBJ whole genome shotgun (WGS) entry which is preliminary data.</text>
</comment>
<dbReference type="EMBL" id="SJPM01000017">
    <property type="protein sequence ID" value="TWT89494.1"/>
    <property type="molecule type" value="Genomic_DNA"/>
</dbReference>
<dbReference type="InterPro" id="IPR012334">
    <property type="entry name" value="Pectin_lyas_fold"/>
</dbReference>
<reference evidence="2 3" key="1">
    <citation type="submission" date="2019-02" db="EMBL/GenBank/DDBJ databases">
        <title>Deep-cultivation of Planctomycetes and their phenomic and genomic characterization uncovers novel biology.</title>
        <authorList>
            <person name="Wiegand S."/>
            <person name="Jogler M."/>
            <person name="Boedeker C."/>
            <person name="Pinto D."/>
            <person name="Vollmers J."/>
            <person name="Rivas-Marin E."/>
            <person name="Kohn T."/>
            <person name="Peeters S.H."/>
            <person name="Heuer A."/>
            <person name="Rast P."/>
            <person name="Oberbeckmann S."/>
            <person name="Bunk B."/>
            <person name="Jeske O."/>
            <person name="Meyerdierks A."/>
            <person name="Storesund J.E."/>
            <person name="Kallscheuer N."/>
            <person name="Luecker S."/>
            <person name="Lage O.M."/>
            <person name="Pohl T."/>
            <person name="Merkel B.J."/>
            <person name="Hornburger P."/>
            <person name="Mueller R.-W."/>
            <person name="Bruemmer F."/>
            <person name="Labrenz M."/>
            <person name="Spormann A.M."/>
            <person name="Op Den Camp H."/>
            <person name="Overmann J."/>
            <person name="Amann R."/>
            <person name="Jetten M.S.M."/>
            <person name="Mascher T."/>
            <person name="Medema M.H."/>
            <person name="Devos D.P."/>
            <person name="Kaster A.-K."/>
            <person name="Ovreas L."/>
            <person name="Rohde M."/>
            <person name="Galperin M.Y."/>
            <person name="Jogler C."/>
        </authorList>
    </citation>
    <scope>NUCLEOTIDE SEQUENCE [LARGE SCALE GENOMIC DNA]</scope>
    <source>
        <strain evidence="2 3">Pla100</strain>
    </source>
</reference>
<keyword evidence="2" id="KW-0456">Lyase</keyword>
<dbReference type="Proteomes" id="UP000316213">
    <property type="component" value="Unassembled WGS sequence"/>
</dbReference>
<dbReference type="InterPro" id="IPR024535">
    <property type="entry name" value="RHGA/B-epi-like_pectate_lyase"/>
</dbReference>
<evidence type="ECO:0000313" key="2">
    <source>
        <dbReference type="EMBL" id="TWT89494.1"/>
    </source>
</evidence>
<dbReference type="OrthoDB" id="2624869at2"/>
<feature type="domain" description="Rhamnogalacturonase A/B/Epimerase-like pectate lyase" evidence="1">
    <location>
        <begin position="54"/>
        <end position="91"/>
    </location>
</feature>
<name>A0A5C5ZPT1_9BACT</name>
<sequence length="206" mass="22298">MEDNTLEATVNPMENDRTCRRWLTLVWFVCVVAGLVTQTRTSPADESIVRQIGVGDGVTDDTSAIQRAVDASIGELHFRAGTYRITRPIVIELAKVGRTSIRGGGVAITGCTIQHTHDAPNSANIRILGRSRPVQQTDEPRHGNITIANNVTHVRSSTFIRVVYYHAGYVISPGSGVSELNAQGDTSVFSRLLQPTDSAGEAMINV</sequence>
<evidence type="ECO:0000313" key="3">
    <source>
        <dbReference type="Proteomes" id="UP000316213"/>
    </source>
</evidence>
<keyword evidence="3" id="KW-1185">Reference proteome</keyword>
<dbReference type="SUPFAM" id="SSF51126">
    <property type="entry name" value="Pectin lyase-like"/>
    <property type="match status" value="1"/>
</dbReference>
<dbReference type="GO" id="GO:0016829">
    <property type="term" value="F:lyase activity"/>
    <property type="evidence" value="ECO:0007669"/>
    <property type="project" value="UniProtKB-KW"/>
</dbReference>
<proteinExistence type="predicted"/>